<dbReference type="AlphaFoldDB" id="A0A6J8CXZ5"/>
<dbReference type="InterPro" id="IPR001881">
    <property type="entry name" value="EGF-like_Ca-bd_dom"/>
</dbReference>
<reference evidence="9 10" key="1">
    <citation type="submission" date="2020-06" db="EMBL/GenBank/DDBJ databases">
        <authorList>
            <person name="Li R."/>
            <person name="Bekaert M."/>
        </authorList>
    </citation>
    <scope>NUCLEOTIDE SEQUENCE [LARGE SCALE GENOMIC DNA]</scope>
    <source>
        <strain evidence="10">wild</strain>
    </source>
</reference>
<gene>
    <name evidence="9" type="ORF">MCOR_35496</name>
</gene>
<dbReference type="PROSITE" id="PS50287">
    <property type="entry name" value="SRCR_2"/>
    <property type="match status" value="1"/>
</dbReference>
<dbReference type="PROSITE" id="PS00420">
    <property type="entry name" value="SRCR_1"/>
    <property type="match status" value="1"/>
</dbReference>
<feature type="domain" description="EGF-like" evidence="7">
    <location>
        <begin position="104"/>
        <end position="140"/>
    </location>
</feature>
<accession>A0A6J8CXZ5</accession>
<dbReference type="Pfam" id="PF00008">
    <property type="entry name" value="EGF"/>
    <property type="match status" value="3"/>
</dbReference>
<dbReference type="InterPro" id="IPR036772">
    <property type="entry name" value="SRCR-like_dom_sf"/>
</dbReference>
<dbReference type="PRINTS" id="PR00258">
    <property type="entry name" value="SPERACTRCPTR"/>
</dbReference>
<dbReference type="GO" id="GO:0016020">
    <property type="term" value="C:membrane"/>
    <property type="evidence" value="ECO:0007669"/>
    <property type="project" value="InterPro"/>
</dbReference>
<feature type="disulfide bond" evidence="5">
    <location>
        <begin position="202"/>
        <end position="211"/>
    </location>
</feature>
<dbReference type="InterPro" id="IPR000152">
    <property type="entry name" value="EGF-type_Asp/Asn_hydroxyl_site"/>
</dbReference>
<dbReference type="SUPFAM" id="SSF56487">
    <property type="entry name" value="SRCR-like"/>
    <property type="match status" value="1"/>
</dbReference>
<dbReference type="SMART" id="SM00202">
    <property type="entry name" value="SR"/>
    <property type="match status" value="1"/>
</dbReference>
<dbReference type="SUPFAM" id="SSF57196">
    <property type="entry name" value="EGF/Laminin"/>
    <property type="match status" value="3"/>
</dbReference>
<organism evidence="9 10">
    <name type="scientific">Mytilus coruscus</name>
    <name type="common">Sea mussel</name>
    <dbReference type="NCBI Taxonomy" id="42192"/>
    <lineage>
        <taxon>Eukaryota</taxon>
        <taxon>Metazoa</taxon>
        <taxon>Spiralia</taxon>
        <taxon>Lophotrochozoa</taxon>
        <taxon>Mollusca</taxon>
        <taxon>Bivalvia</taxon>
        <taxon>Autobranchia</taxon>
        <taxon>Pteriomorphia</taxon>
        <taxon>Mytilida</taxon>
        <taxon>Mytiloidea</taxon>
        <taxon>Mytilidae</taxon>
        <taxon>Mytilinae</taxon>
        <taxon>Mytilus</taxon>
    </lineage>
</organism>
<dbReference type="Proteomes" id="UP000507470">
    <property type="component" value="Unassembled WGS sequence"/>
</dbReference>
<dbReference type="GO" id="GO:0005509">
    <property type="term" value="F:calcium ion binding"/>
    <property type="evidence" value="ECO:0007669"/>
    <property type="project" value="InterPro"/>
</dbReference>
<dbReference type="PROSITE" id="PS50026">
    <property type="entry name" value="EGF_3"/>
    <property type="match status" value="3"/>
</dbReference>
<evidence type="ECO:0000256" key="2">
    <source>
        <dbReference type="ARBA" id="ARBA00022737"/>
    </source>
</evidence>
<evidence type="ECO:0000313" key="9">
    <source>
        <dbReference type="EMBL" id="CAC5401413.1"/>
    </source>
</evidence>
<dbReference type="InterPro" id="IPR001190">
    <property type="entry name" value="SRCR"/>
</dbReference>
<dbReference type="Pfam" id="PF00530">
    <property type="entry name" value="SRCR"/>
    <property type="match status" value="1"/>
</dbReference>
<keyword evidence="3 6" id="KW-1015">Disulfide bond</keyword>
<sequence>MGTFIEHFYRNSQVIIAYNNMGLKMCGRHCLLQKSCTAVNYNSVSLLCELLAEIATDLNVTIHEFRYSAIDTWSLTDDYCYPNPCSGNERCVKTKTDAYNCLTISTPCDDVICQNGGTCKNGPSTFTCQCVEGYYGAVCEATPCDDVICQNGGTCKNGPSTFNCQCVEGFYGAVCEATPCDDVICQNGGTCKNGPSTFTCQCVEDYYGAVCEDYIEVWLVDGSHSLEGRVEIYVNGAWGTICDDEFGEEEARVICGMLGYSNNGSVPYSAYSDAYFGQGSGSIVLDDLNCIGTETNIFDCQSNGLFNHDCEHSEDAGVACQDARVVGMKCETEDFVGKDIPK</sequence>
<comment type="caution">
    <text evidence="6">Lacks conserved residue(s) required for the propagation of feature annotation.</text>
</comment>
<dbReference type="PANTHER" id="PTHR48071:SF18">
    <property type="entry name" value="DELETED IN MALIGNANT BRAIN TUMORS 1 PROTEIN-RELATED"/>
    <property type="match status" value="1"/>
</dbReference>
<dbReference type="SMART" id="SM00181">
    <property type="entry name" value="EGF"/>
    <property type="match status" value="3"/>
</dbReference>
<dbReference type="PANTHER" id="PTHR48071">
    <property type="entry name" value="SRCR DOMAIN-CONTAINING PROTEIN"/>
    <property type="match status" value="1"/>
</dbReference>
<dbReference type="OrthoDB" id="430340at2759"/>
<name>A0A6J8CXZ5_MYTCO</name>
<dbReference type="Gene3D" id="2.10.25.10">
    <property type="entry name" value="Laminin"/>
    <property type="match status" value="3"/>
</dbReference>
<dbReference type="EMBL" id="CACVKT020006409">
    <property type="protein sequence ID" value="CAC5401413.1"/>
    <property type="molecule type" value="Genomic_DNA"/>
</dbReference>
<evidence type="ECO:0000256" key="1">
    <source>
        <dbReference type="ARBA" id="ARBA00022729"/>
    </source>
</evidence>
<keyword evidence="4" id="KW-0325">Glycoprotein</keyword>
<dbReference type="PROSITE" id="PS01186">
    <property type="entry name" value="EGF_2"/>
    <property type="match status" value="1"/>
</dbReference>
<dbReference type="FunFam" id="3.10.250.10:FF:000006">
    <property type="entry name" value="neurotrypsin isoform X2"/>
    <property type="match status" value="1"/>
</dbReference>
<proteinExistence type="predicted"/>
<feature type="domain" description="SRCR" evidence="8">
    <location>
        <begin position="217"/>
        <end position="321"/>
    </location>
</feature>
<evidence type="ECO:0000313" key="10">
    <source>
        <dbReference type="Proteomes" id="UP000507470"/>
    </source>
</evidence>
<dbReference type="CDD" id="cd00054">
    <property type="entry name" value="EGF_CA"/>
    <property type="match status" value="3"/>
</dbReference>
<evidence type="ECO:0000256" key="4">
    <source>
        <dbReference type="ARBA" id="ARBA00023180"/>
    </source>
</evidence>
<evidence type="ECO:0000259" key="7">
    <source>
        <dbReference type="PROSITE" id="PS50026"/>
    </source>
</evidence>
<evidence type="ECO:0000256" key="3">
    <source>
        <dbReference type="ARBA" id="ARBA00023157"/>
    </source>
</evidence>
<protein>
    <recommendedName>
        <fullName evidence="11">DMBT1</fullName>
    </recommendedName>
</protein>
<evidence type="ECO:0000256" key="5">
    <source>
        <dbReference type="PROSITE-ProRule" id="PRU00076"/>
    </source>
</evidence>
<dbReference type="SUPFAM" id="SSF57414">
    <property type="entry name" value="Hairpin loop containing domain-like"/>
    <property type="match status" value="1"/>
</dbReference>
<evidence type="ECO:0000256" key="6">
    <source>
        <dbReference type="PROSITE-ProRule" id="PRU00196"/>
    </source>
</evidence>
<keyword evidence="2" id="KW-0677">Repeat</keyword>
<dbReference type="Gene3D" id="3.10.250.10">
    <property type="entry name" value="SRCR-like domain"/>
    <property type="match status" value="1"/>
</dbReference>
<evidence type="ECO:0008006" key="11">
    <source>
        <dbReference type="Google" id="ProtNLM"/>
    </source>
</evidence>
<feature type="disulfide bond" evidence="6">
    <location>
        <begin position="290"/>
        <end position="300"/>
    </location>
</feature>
<feature type="domain" description="EGF-like" evidence="7">
    <location>
        <begin position="176"/>
        <end position="212"/>
    </location>
</feature>
<dbReference type="PROSITE" id="PS00022">
    <property type="entry name" value="EGF_1"/>
    <property type="match status" value="2"/>
</dbReference>
<evidence type="ECO:0000259" key="8">
    <source>
        <dbReference type="PROSITE" id="PS50287"/>
    </source>
</evidence>
<keyword evidence="1" id="KW-0732">Signal</keyword>
<keyword evidence="10" id="KW-1185">Reference proteome</keyword>
<dbReference type="SMART" id="SM00179">
    <property type="entry name" value="EGF_CA"/>
    <property type="match status" value="3"/>
</dbReference>
<dbReference type="PROSITE" id="PS00010">
    <property type="entry name" value="ASX_HYDROXYL"/>
    <property type="match status" value="2"/>
</dbReference>
<dbReference type="InterPro" id="IPR000742">
    <property type="entry name" value="EGF"/>
</dbReference>
<feature type="domain" description="EGF-like" evidence="7">
    <location>
        <begin position="141"/>
        <end position="173"/>
    </location>
</feature>
<feature type="disulfide bond" evidence="5">
    <location>
        <begin position="130"/>
        <end position="139"/>
    </location>
</feature>
<keyword evidence="5" id="KW-0245">EGF-like domain</keyword>